<evidence type="ECO:0000313" key="3">
    <source>
        <dbReference type="EMBL" id="KAK4507598.1"/>
    </source>
</evidence>
<feature type="domain" description="BRCT" evidence="2">
    <location>
        <begin position="1048"/>
        <end position="1150"/>
    </location>
</feature>
<feature type="region of interest" description="Disordered" evidence="1">
    <location>
        <begin position="787"/>
        <end position="836"/>
    </location>
</feature>
<feature type="compositionally biased region" description="Basic and acidic residues" evidence="1">
    <location>
        <begin position="942"/>
        <end position="951"/>
    </location>
</feature>
<feature type="compositionally biased region" description="Low complexity" evidence="1">
    <location>
        <begin position="172"/>
        <end position="189"/>
    </location>
</feature>
<dbReference type="SUPFAM" id="SSF52113">
    <property type="entry name" value="BRCT domain"/>
    <property type="match status" value="1"/>
</dbReference>
<feature type="compositionally biased region" description="Polar residues" evidence="1">
    <location>
        <begin position="958"/>
        <end position="968"/>
    </location>
</feature>
<feature type="region of interest" description="Disordered" evidence="1">
    <location>
        <begin position="398"/>
        <end position="419"/>
    </location>
</feature>
<feature type="compositionally biased region" description="Basic and acidic residues" evidence="1">
    <location>
        <begin position="12"/>
        <end position="21"/>
    </location>
</feature>
<feature type="compositionally biased region" description="Low complexity" evidence="1">
    <location>
        <begin position="138"/>
        <end position="153"/>
    </location>
</feature>
<dbReference type="InterPro" id="IPR001357">
    <property type="entry name" value="BRCT_dom"/>
</dbReference>
<proteinExistence type="predicted"/>
<organism evidence="3 4">
    <name type="scientific">Zasmidium cellare</name>
    <name type="common">Wine cellar mold</name>
    <name type="synonym">Racodium cellare</name>
    <dbReference type="NCBI Taxonomy" id="395010"/>
    <lineage>
        <taxon>Eukaryota</taxon>
        <taxon>Fungi</taxon>
        <taxon>Dikarya</taxon>
        <taxon>Ascomycota</taxon>
        <taxon>Pezizomycotina</taxon>
        <taxon>Dothideomycetes</taxon>
        <taxon>Dothideomycetidae</taxon>
        <taxon>Mycosphaerellales</taxon>
        <taxon>Mycosphaerellaceae</taxon>
        <taxon>Zasmidium</taxon>
    </lineage>
</organism>
<feature type="region of interest" description="Disordered" evidence="1">
    <location>
        <begin position="474"/>
        <end position="496"/>
    </location>
</feature>
<dbReference type="Pfam" id="PF00533">
    <property type="entry name" value="BRCT"/>
    <property type="match status" value="1"/>
</dbReference>
<feature type="compositionally biased region" description="Polar residues" evidence="1">
    <location>
        <begin position="914"/>
        <end position="928"/>
    </location>
</feature>
<dbReference type="InterPro" id="IPR036420">
    <property type="entry name" value="BRCT_dom_sf"/>
</dbReference>
<feature type="compositionally biased region" description="Acidic residues" evidence="1">
    <location>
        <begin position="269"/>
        <end position="290"/>
    </location>
</feature>
<feature type="compositionally biased region" description="Acidic residues" evidence="1">
    <location>
        <begin position="409"/>
        <end position="419"/>
    </location>
</feature>
<dbReference type="Gene3D" id="3.40.50.10190">
    <property type="entry name" value="BRCT domain"/>
    <property type="match status" value="1"/>
</dbReference>
<dbReference type="EMBL" id="JAXOVC010000001">
    <property type="protein sequence ID" value="KAK4507598.1"/>
    <property type="molecule type" value="Genomic_DNA"/>
</dbReference>
<feature type="region of interest" description="Disordered" evidence="1">
    <location>
        <begin position="430"/>
        <end position="449"/>
    </location>
</feature>
<feature type="compositionally biased region" description="Polar residues" evidence="1">
    <location>
        <begin position="1172"/>
        <end position="1185"/>
    </location>
</feature>
<accession>A0ABR0F2V2</accession>
<comment type="caution">
    <text evidence="3">The sequence shown here is derived from an EMBL/GenBank/DDBJ whole genome shotgun (WGS) entry which is preliminary data.</text>
</comment>
<feature type="region of interest" description="Disordered" evidence="1">
    <location>
        <begin position="1"/>
        <end position="363"/>
    </location>
</feature>
<name>A0ABR0F2V2_ZASCE</name>
<feature type="compositionally biased region" description="Low complexity" evidence="1">
    <location>
        <begin position="1186"/>
        <end position="1195"/>
    </location>
</feature>
<keyword evidence="4" id="KW-1185">Reference proteome</keyword>
<feature type="compositionally biased region" description="Acidic residues" evidence="1">
    <location>
        <begin position="52"/>
        <end position="64"/>
    </location>
</feature>
<dbReference type="PROSITE" id="PS50172">
    <property type="entry name" value="BRCT"/>
    <property type="match status" value="1"/>
</dbReference>
<feature type="compositionally biased region" description="Low complexity" evidence="1">
    <location>
        <begin position="103"/>
        <end position="120"/>
    </location>
</feature>
<evidence type="ECO:0000259" key="2">
    <source>
        <dbReference type="PROSITE" id="PS50172"/>
    </source>
</evidence>
<dbReference type="CDD" id="cd17716">
    <property type="entry name" value="BRCT_microcephalin_rpt1"/>
    <property type="match status" value="1"/>
</dbReference>
<feature type="region of interest" description="Disordered" evidence="1">
    <location>
        <begin position="882"/>
        <end position="1009"/>
    </location>
</feature>
<protein>
    <recommendedName>
        <fullName evidence="2">BRCT domain-containing protein</fullName>
    </recommendedName>
</protein>
<feature type="compositionally biased region" description="Low complexity" evidence="1">
    <location>
        <begin position="340"/>
        <end position="349"/>
    </location>
</feature>
<feature type="compositionally biased region" description="Polar residues" evidence="1">
    <location>
        <begin position="486"/>
        <end position="496"/>
    </location>
</feature>
<sequence>MVSTRGGTRTAGADEKKESTLRKKPVRKTTAKAAPAASKAKATRSKKTEPEPQQEDDDEEDEIQLAEPPPKATRRAPAAKPEPTKRAATRPKKDEEPQKETAAKPATRTTKAASNATTAKAKAKGAKPEMPELPPPTTTTTKGTRATRATRATAAKERAPPLSPKKITQVSKAPAKNAKAAPKAKAPVAPSRPTTRKRAVSDENAEVVTPVAAEAESEDEAVAQKKQIATSKSKATNARARKPSPVEDETPASSRPTTPSDGIGQSFDGTEDEVAEASEEEQDEDDEDGDNTNNVSQDELCGPKTPMKRSSPRFGTQKSSRALDLGIPSKTPVRRFAVLGTQQGTPQTTKPYRQPNVPHADLGPTTVARARDRAMVFPKLQPLDLEADESLDERASLIAEESTPVPAEAEVDEVESDESVLDVTNAIEEDATQEPEPAEVSHVAHDPSVEVDDAVMEDDGGAEILDLDETIVVPDEEPESGPVSVTEDSFNSNDSVIVTRPTVTLEDVPSFDEQMQVDEMPTTTPKPETLVWENIREDVTIPFNFDVDFTLSRSLPQVEHNDRLSLANALASIPQDEADAVAGAEEDHEMTEDASSPEQVNTVADFSGQGQGRESLDATVNLSDFIDVKSLSESRRVSKALSNYGCEALDNAGGVQGQTSPTPGDVVPVEDVFDNEVFDDEDTIEATHSGLGDPEVLSSTPLTPARHLSELDIALNDLQQPLAPNTPRYAMPTISSRRKSLPAKLYPGTLAKDGIRPKTSDGVSIANIATPSRTSLRTRMPAISRPATAHALRSAAKPTGTQQTPRASKTPLAKTPGTSVPLAWQSATKNGTPFAKTPVSRTLFANTPATSVPEPQTQAIKERFPGLPSRSTYEVNAVVATPSAATPAAQPTPKERFPGMPPRDNYEDGLKTPQGPSTPLPSASTVKKSASKERFPGLPSKRTYEELRQDSVEEASEQPETSEPSTTDRFPGLPSRRTYEEHAKTAMPASRFRTPSHSPAKRPATVQKQASLRKVALKASTPAGSRTPMKTPLKAPAFTPGQVPMTPHPSAPLRGVVALVEVYTSDGDCATPAFAALLQRLGAKTTKTFSERLTHVVYKEGSPNTLQRLRIHNKQVVENGTGKEIHCVNSRWVTDCDAQGTRMPEADEAYAVEIEDVPRTAKRRRKSMEPMSLTNVKGSVFRNRQSSLGRSSLGRTPLRMDSPDEEEKTPMINPEDKENSGDDGSPATPAYLAAPDSLVQQTAPVNKVRKLDFKSQEAAKNRRLTFWNGRA</sequence>
<feature type="compositionally biased region" description="Polar residues" evidence="1">
    <location>
        <begin position="227"/>
        <end position="236"/>
    </location>
</feature>
<evidence type="ECO:0000313" key="4">
    <source>
        <dbReference type="Proteomes" id="UP001305779"/>
    </source>
</evidence>
<dbReference type="Proteomes" id="UP001305779">
    <property type="component" value="Unassembled WGS sequence"/>
</dbReference>
<feature type="compositionally biased region" description="Low complexity" evidence="1">
    <location>
        <begin position="31"/>
        <end position="40"/>
    </location>
</feature>
<feature type="region of interest" description="Disordered" evidence="1">
    <location>
        <begin position="1161"/>
        <end position="1234"/>
    </location>
</feature>
<feature type="compositionally biased region" description="Polar residues" evidence="1">
    <location>
        <begin position="251"/>
        <end position="260"/>
    </location>
</feature>
<feature type="compositionally biased region" description="Low complexity" evidence="1">
    <location>
        <begin position="882"/>
        <end position="892"/>
    </location>
</feature>
<feature type="compositionally biased region" description="Basic and acidic residues" evidence="1">
    <location>
        <begin position="91"/>
        <end position="102"/>
    </location>
</feature>
<evidence type="ECO:0000256" key="1">
    <source>
        <dbReference type="SAM" id="MobiDB-lite"/>
    </source>
</evidence>
<reference evidence="3 4" key="1">
    <citation type="journal article" date="2023" name="G3 (Bethesda)">
        <title>A chromosome-level genome assembly of Zasmidium syzygii isolated from banana leaves.</title>
        <authorList>
            <person name="van Westerhoven A.C."/>
            <person name="Mehrabi R."/>
            <person name="Talebi R."/>
            <person name="Steentjes M.B.F."/>
            <person name="Corcolon B."/>
            <person name="Chong P.A."/>
            <person name="Kema G.H.J."/>
            <person name="Seidl M.F."/>
        </authorList>
    </citation>
    <scope>NUCLEOTIDE SEQUENCE [LARGE SCALE GENOMIC DNA]</scope>
    <source>
        <strain evidence="3 4">P124</strain>
    </source>
</reference>
<gene>
    <name evidence="3" type="ORF">PRZ48_001333</name>
</gene>